<dbReference type="AlphaFoldDB" id="A0AAW1RCU2"/>
<organism evidence="1 2">
    <name type="scientific">Elliptochloris bilobata</name>
    <dbReference type="NCBI Taxonomy" id="381761"/>
    <lineage>
        <taxon>Eukaryota</taxon>
        <taxon>Viridiplantae</taxon>
        <taxon>Chlorophyta</taxon>
        <taxon>core chlorophytes</taxon>
        <taxon>Trebouxiophyceae</taxon>
        <taxon>Trebouxiophyceae incertae sedis</taxon>
        <taxon>Elliptochloris clade</taxon>
        <taxon>Elliptochloris</taxon>
    </lineage>
</organism>
<accession>A0AAW1RCU2</accession>
<dbReference type="EMBL" id="JALJOU010000045">
    <property type="protein sequence ID" value="KAK9831514.1"/>
    <property type="molecule type" value="Genomic_DNA"/>
</dbReference>
<protein>
    <recommendedName>
        <fullName evidence="3">Ubiquitin-like domain-containing protein</fullName>
    </recommendedName>
</protein>
<comment type="caution">
    <text evidence="1">The sequence shown here is derived from an EMBL/GenBank/DDBJ whole genome shotgun (WGS) entry which is preliminary data.</text>
</comment>
<keyword evidence="2" id="KW-1185">Reference proteome</keyword>
<evidence type="ECO:0008006" key="3">
    <source>
        <dbReference type="Google" id="ProtNLM"/>
    </source>
</evidence>
<name>A0AAW1RCU2_9CHLO</name>
<evidence type="ECO:0000313" key="2">
    <source>
        <dbReference type="Proteomes" id="UP001445335"/>
    </source>
</evidence>
<sequence>MVQILVHIRPADRPGAPHFELLECRKETSIGEIKAMARLTQSELVFMGERCLDERCLCDYGISEDFVSQVAGFVVNPDRPGKRFVDGVLVSY</sequence>
<reference evidence="1 2" key="1">
    <citation type="journal article" date="2024" name="Nat. Commun.">
        <title>Phylogenomics reveals the evolutionary origins of lichenization in chlorophyte algae.</title>
        <authorList>
            <person name="Puginier C."/>
            <person name="Libourel C."/>
            <person name="Otte J."/>
            <person name="Skaloud P."/>
            <person name="Haon M."/>
            <person name="Grisel S."/>
            <person name="Petersen M."/>
            <person name="Berrin J.G."/>
            <person name="Delaux P.M."/>
            <person name="Dal Grande F."/>
            <person name="Keller J."/>
        </authorList>
    </citation>
    <scope>NUCLEOTIDE SEQUENCE [LARGE SCALE GENOMIC DNA]</scope>
    <source>
        <strain evidence="1 2">SAG 245.80</strain>
    </source>
</reference>
<gene>
    <name evidence="1" type="ORF">WJX81_004678</name>
</gene>
<evidence type="ECO:0000313" key="1">
    <source>
        <dbReference type="EMBL" id="KAK9831514.1"/>
    </source>
</evidence>
<proteinExistence type="predicted"/>
<dbReference type="Proteomes" id="UP001445335">
    <property type="component" value="Unassembled WGS sequence"/>
</dbReference>